<dbReference type="PANTHER" id="PTHR34222">
    <property type="entry name" value="GAG_PRE-INTEGRS DOMAIN-CONTAINING PROTEIN"/>
    <property type="match status" value="1"/>
</dbReference>
<reference evidence="3" key="1">
    <citation type="submission" date="2018-05" db="EMBL/GenBank/DDBJ databases">
        <title>Draft genome of Mucuna pruriens seed.</title>
        <authorList>
            <person name="Nnadi N.E."/>
            <person name="Vos R."/>
            <person name="Hasami M.H."/>
            <person name="Devisetty U.K."/>
            <person name="Aguiy J.C."/>
        </authorList>
    </citation>
    <scope>NUCLEOTIDE SEQUENCE [LARGE SCALE GENOMIC DNA]</scope>
    <source>
        <strain evidence="3">JCA_2017</strain>
    </source>
</reference>
<organism evidence="3 4">
    <name type="scientific">Mucuna pruriens</name>
    <name type="common">Velvet bean</name>
    <name type="synonym">Dolichos pruriens</name>
    <dbReference type="NCBI Taxonomy" id="157652"/>
    <lineage>
        <taxon>Eukaryota</taxon>
        <taxon>Viridiplantae</taxon>
        <taxon>Streptophyta</taxon>
        <taxon>Embryophyta</taxon>
        <taxon>Tracheophyta</taxon>
        <taxon>Spermatophyta</taxon>
        <taxon>Magnoliopsida</taxon>
        <taxon>eudicotyledons</taxon>
        <taxon>Gunneridae</taxon>
        <taxon>Pentapetalae</taxon>
        <taxon>rosids</taxon>
        <taxon>fabids</taxon>
        <taxon>Fabales</taxon>
        <taxon>Fabaceae</taxon>
        <taxon>Papilionoideae</taxon>
        <taxon>50 kb inversion clade</taxon>
        <taxon>NPAAA clade</taxon>
        <taxon>indigoferoid/millettioid clade</taxon>
        <taxon>Phaseoleae</taxon>
        <taxon>Mucuna</taxon>
    </lineage>
</organism>
<proteinExistence type="predicted"/>
<dbReference type="AlphaFoldDB" id="A0A371GU27"/>
<gene>
    <name evidence="3" type="ORF">CR513_23605</name>
</gene>
<evidence type="ECO:0000256" key="1">
    <source>
        <dbReference type="SAM" id="MobiDB-lite"/>
    </source>
</evidence>
<evidence type="ECO:0000313" key="3">
    <source>
        <dbReference type="EMBL" id="RDX94051.1"/>
    </source>
</evidence>
<protein>
    <recommendedName>
        <fullName evidence="2">Retrovirus-related Pol polyprotein from transposon TNT 1-94-like beta-barrel domain-containing protein</fullName>
    </recommendedName>
</protein>
<dbReference type="InterPro" id="IPR054722">
    <property type="entry name" value="PolX-like_BBD"/>
</dbReference>
<evidence type="ECO:0000259" key="2">
    <source>
        <dbReference type="Pfam" id="PF22936"/>
    </source>
</evidence>
<keyword evidence="4" id="KW-1185">Reference proteome</keyword>
<dbReference type="Proteomes" id="UP000257109">
    <property type="component" value="Unassembled WGS sequence"/>
</dbReference>
<feature type="domain" description="Retrovirus-related Pol polyprotein from transposon TNT 1-94-like beta-barrel" evidence="2">
    <location>
        <begin position="169"/>
        <end position="237"/>
    </location>
</feature>
<dbReference type="EMBL" id="QJKJ01004467">
    <property type="protein sequence ID" value="RDX94051.1"/>
    <property type="molecule type" value="Genomic_DNA"/>
</dbReference>
<accession>A0A371GU27</accession>
<name>A0A371GU27_MUCPR</name>
<evidence type="ECO:0000313" key="4">
    <source>
        <dbReference type="Proteomes" id="UP000257109"/>
    </source>
</evidence>
<sequence>MKFLMGLNKKFSMVRSQMLLMDPLLSMNRVLSKALHNVLSLHEKMQSIVNAADGKRYNSKGKGNFNTKQCTYCGIIGHTIEVCYKKHGYPPKPKSGTIVNNSVSENSKVRSEESLVERFGNQQNEEKKQHSRAHICSNPNSHSTNLLDTPSADINHVFSRLSNKGTVDWVVDSGSDHACTSLSWFQTYNKIPSIVKDVLKDELVGDVKISESLVLKDVLFLPQFNFNLVPISQLTKSAHCRFLFADNKWSIQDSQSRILGLNNLPIHSYV</sequence>
<feature type="non-terminal residue" evidence="3">
    <location>
        <position position="1"/>
    </location>
</feature>
<feature type="region of interest" description="Disordered" evidence="1">
    <location>
        <begin position="121"/>
        <end position="140"/>
    </location>
</feature>
<comment type="caution">
    <text evidence="3">The sequence shown here is derived from an EMBL/GenBank/DDBJ whole genome shotgun (WGS) entry which is preliminary data.</text>
</comment>
<dbReference type="Pfam" id="PF22936">
    <property type="entry name" value="Pol_BBD"/>
    <property type="match status" value="1"/>
</dbReference>
<dbReference type="PANTHER" id="PTHR34222:SF99">
    <property type="entry name" value="PROTEIN, PUTATIVE-RELATED"/>
    <property type="match status" value="1"/>
</dbReference>
<dbReference type="OrthoDB" id="1435198at2759"/>